<sequence>MASQLPILKHVKIVKIWKREERNQRANESYGREREKVQKEREHSREEAEKPKTTPSAGCNRDREREKERELVSDCVRSKSDGD</sequence>
<keyword evidence="3" id="KW-1185">Reference proteome</keyword>
<proteinExistence type="predicted"/>
<dbReference type="Proteomes" id="UP001372338">
    <property type="component" value="Unassembled WGS sequence"/>
</dbReference>
<reference evidence="2 3" key="1">
    <citation type="submission" date="2024-01" db="EMBL/GenBank/DDBJ databases">
        <title>The genomes of 5 underutilized Papilionoideae crops provide insights into root nodulation and disease resistanc.</title>
        <authorList>
            <person name="Yuan L."/>
        </authorList>
    </citation>
    <scope>NUCLEOTIDE SEQUENCE [LARGE SCALE GENOMIC DNA]</scope>
    <source>
        <strain evidence="2">ZHUSHIDOU_FW_LH</strain>
        <tissue evidence="2">Leaf</tissue>
    </source>
</reference>
<feature type="compositionally biased region" description="Basic and acidic residues" evidence="1">
    <location>
        <begin position="60"/>
        <end position="83"/>
    </location>
</feature>
<name>A0AAN9IM91_CROPI</name>
<evidence type="ECO:0000313" key="3">
    <source>
        <dbReference type="Proteomes" id="UP001372338"/>
    </source>
</evidence>
<protein>
    <submittedName>
        <fullName evidence="2">Uncharacterized protein</fullName>
    </submittedName>
</protein>
<feature type="compositionally biased region" description="Basic and acidic residues" evidence="1">
    <location>
        <begin position="19"/>
        <end position="52"/>
    </location>
</feature>
<gene>
    <name evidence="2" type="ORF">RIF29_11582</name>
</gene>
<evidence type="ECO:0000313" key="2">
    <source>
        <dbReference type="EMBL" id="KAK7282642.1"/>
    </source>
</evidence>
<comment type="caution">
    <text evidence="2">The sequence shown here is derived from an EMBL/GenBank/DDBJ whole genome shotgun (WGS) entry which is preliminary data.</text>
</comment>
<evidence type="ECO:0000256" key="1">
    <source>
        <dbReference type="SAM" id="MobiDB-lite"/>
    </source>
</evidence>
<feature type="region of interest" description="Disordered" evidence="1">
    <location>
        <begin position="19"/>
        <end position="83"/>
    </location>
</feature>
<accession>A0AAN9IM91</accession>
<dbReference type="EMBL" id="JAYWIO010000002">
    <property type="protein sequence ID" value="KAK7282642.1"/>
    <property type="molecule type" value="Genomic_DNA"/>
</dbReference>
<dbReference type="AlphaFoldDB" id="A0AAN9IM91"/>
<organism evidence="2 3">
    <name type="scientific">Crotalaria pallida</name>
    <name type="common">Smooth rattlebox</name>
    <name type="synonym">Crotalaria striata</name>
    <dbReference type="NCBI Taxonomy" id="3830"/>
    <lineage>
        <taxon>Eukaryota</taxon>
        <taxon>Viridiplantae</taxon>
        <taxon>Streptophyta</taxon>
        <taxon>Embryophyta</taxon>
        <taxon>Tracheophyta</taxon>
        <taxon>Spermatophyta</taxon>
        <taxon>Magnoliopsida</taxon>
        <taxon>eudicotyledons</taxon>
        <taxon>Gunneridae</taxon>
        <taxon>Pentapetalae</taxon>
        <taxon>rosids</taxon>
        <taxon>fabids</taxon>
        <taxon>Fabales</taxon>
        <taxon>Fabaceae</taxon>
        <taxon>Papilionoideae</taxon>
        <taxon>50 kb inversion clade</taxon>
        <taxon>genistoids sensu lato</taxon>
        <taxon>core genistoids</taxon>
        <taxon>Crotalarieae</taxon>
        <taxon>Crotalaria</taxon>
    </lineage>
</organism>